<dbReference type="AlphaFoldDB" id="I3DEK2"/>
<dbReference type="eggNOG" id="COG0790">
    <property type="taxonomic scope" value="Bacteria"/>
</dbReference>
<dbReference type="SMART" id="SM00671">
    <property type="entry name" value="SEL1"/>
    <property type="match status" value="4"/>
</dbReference>
<dbReference type="Gene3D" id="1.25.40.10">
    <property type="entry name" value="Tetratricopeptide repeat domain"/>
    <property type="match status" value="1"/>
</dbReference>
<dbReference type="SUPFAM" id="SSF81901">
    <property type="entry name" value="HCP-like"/>
    <property type="match status" value="1"/>
</dbReference>
<evidence type="ECO:0000313" key="2">
    <source>
        <dbReference type="EMBL" id="EIJ70145.1"/>
    </source>
</evidence>
<dbReference type="Proteomes" id="UP000006457">
    <property type="component" value="Unassembled WGS sequence"/>
</dbReference>
<dbReference type="OrthoDB" id="9792653at2"/>
<dbReference type="PANTHER" id="PTHR43628:SF1">
    <property type="entry name" value="CHITIN SYNTHASE REGULATORY FACTOR 2-RELATED"/>
    <property type="match status" value="1"/>
</dbReference>
<dbReference type="InterPro" id="IPR011990">
    <property type="entry name" value="TPR-like_helical_dom_sf"/>
</dbReference>
<dbReference type="PANTHER" id="PTHR43628">
    <property type="entry name" value="ACTIVATOR OF C KINASE PROTEIN 1-RELATED"/>
    <property type="match status" value="1"/>
</dbReference>
<proteinExistence type="predicted"/>
<gene>
    <name evidence="2" type="ORF">HMPREF1052_1576</name>
</gene>
<comment type="caution">
    <text evidence="2">The sequence shown here is derived from an EMBL/GenBank/DDBJ whole genome shotgun (WGS) entry which is preliminary data.</text>
</comment>
<dbReference type="InterPro" id="IPR006597">
    <property type="entry name" value="Sel1-like"/>
</dbReference>
<name>I3DEK2_9PAST</name>
<evidence type="ECO:0000256" key="1">
    <source>
        <dbReference type="SAM" id="SignalP"/>
    </source>
</evidence>
<dbReference type="PATRIC" id="fig|1095749.3.peg.905"/>
<dbReference type="Pfam" id="PF08238">
    <property type="entry name" value="Sel1"/>
    <property type="match status" value="4"/>
</dbReference>
<feature type="signal peptide" evidence="1">
    <location>
        <begin position="1"/>
        <end position="22"/>
    </location>
</feature>
<dbReference type="RefSeq" id="WP_005760066.1">
    <property type="nucleotide sequence ID" value="NZ_AJSX01000022.1"/>
</dbReference>
<sequence>MKLKYKLCIALLFASISTQLLAVEEISSNLAKPSNVINHLSERLTDEQIQDQAQIAADKGDWKQVYELLLPLAQKGNAIAQVNLGIMYFSGRYVEKDLYQAYWWFNEAGAQGSAKAITYIGLMYLDGAGVKKDIKHAIKILEQAGKVNYPSAMLALGNAYYMQKDLHASFLWFERAAMKGVSEAQFKLGMMYEKGEGTVKDKKQAIYWYQATLKANDKIARYAQERLSALEN</sequence>
<reference evidence="2 3" key="1">
    <citation type="submission" date="2012-03" db="EMBL/GenBank/DDBJ databases">
        <authorList>
            <person name="Harkins D.M."/>
            <person name="Madupu R."/>
            <person name="Durkin A.S."/>
            <person name="Torralba M."/>
            <person name="Methe B."/>
            <person name="Sutton G.G."/>
            <person name="Nelson K.E."/>
        </authorList>
    </citation>
    <scope>NUCLEOTIDE SEQUENCE [LARGE SCALE GENOMIC DNA]</scope>
    <source>
        <strain evidence="2 3">CCUG 2042</strain>
    </source>
</reference>
<dbReference type="EMBL" id="AJSX01000022">
    <property type="protein sequence ID" value="EIJ70145.1"/>
    <property type="molecule type" value="Genomic_DNA"/>
</dbReference>
<keyword evidence="3" id="KW-1185">Reference proteome</keyword>
<organism evidence="2 3">
    <name type="scientific">Pasteurella bettyae CCUG 2042</name>
    <dbReference type="NCBI Taxonomy" id="1095749"/>
    <lineage>
        <taxon>Bacteria</taxon>
        <taxon>Pseudomonadati</taxon>
        <taxon>Pseudomonadota</taxon>
        <taxon>Gammaproteobacteria</taxon>
        <taxon>Pasteurellales</taxon>
        <taxon>Pasteurellaceae</taxon>
        <taxon>Pasteurella</taxon>
    </lineage>
</organism>
<keyword evidence="1" id="KW-0732">Signal</keyword>
<dbReference type="InterPro" id="IPR052945">
    <property type="entry name" value="Mitotic_Regulator"/>
</dbReference>
<evidence type="ECO:0000313" key="3">
    <source>
        <dbReference type="Proteomes" id="UP000006457"/>
    </source>
</evidence>
<feature type="chain" id="PRO_5003670177" evidence="1">
    <location>
        <begin position="23"/>
        <end position="232"/>
    </location>
</feature>
<protein>
    <submittedName>
        <fullName evidence="2">Sel1 repeat protein</fullName>
    </submittedName>
</protein>
<accession>I3DEK2</accession>